<dbReference type="HOGENOM" id="CLU_018986_4_0_10"/>
<name>F4C720_SPHS2</name>
<comment type="subunit">
    <text evidence="2">Homotetramer.</text>
</comment>
<evidence type="ECO:0000256" key="3">
    <source>
        <dbReference type="ARBA" id="ARBA00022679"/>
    </source>
</evidence>
<comment type="cofactor">
    <cofactor evidence="1 8">
        <name>pyridoxal 5'-phosphate</name>
        <dbReference type="ChEBI" id="CHEBI:597326"/>
    </cofactor>
</comment>
<sequence>MLNIHRFDVLYAHTSTLINKRLNILKKNPMSTKNLKFDTLQVHAGQEVDPATNARAVPIYQTTSYVFNNSEHGANLFALKEFGNIYTRIMNPTTDVFEKRIAALEGGVAAVAVASGQAAQFLALTNILESGENFVTGSNLYGGTYNQFKVSLKRLGIEARFAKNDEAAAIEALIDDKTKAIYIETIGNPSFNIPDFEAVAAVARKFELPLIVDNTFGAGGYLFKPLEHGAHVVVESATKWIGGHGTSIGGVIVDGGNYDWGNGKFKQFSEPSEGYHGLVFKDVFGVNGPFGNIQFAIRARVEGLRDFGPALSPFNSFLLLQGLETLSLRVQRHVDNALSVAKWLEQHPLVQSVNYPGLESHPAHARAKKYLQHGFGAVLSFELKGEKESATAFVDSLQLISHLANVGDTKTLIIQPSATTHQQLSDEEQLAAGVTPTALRLAVGIEHIDDIIADLQQAFEKIK</sequence>
<dbReference type="PIRSF" id="PIRSF001434">
    <property type="entry name" value="CGS"/>
    <property type="match status" value="1"/>
</dbReference>
<dbReference type="AlphaFoldDB" id="F4C720"/>
<dbReference type="eggNOG" id="COG2873">
    <property type="taxonomic scope" value="Bacteria"/>
</dbReference>
<dbReference type="InterPro" id="IPR015422">
    <property type="entry name" value="PyrdxlP-dep_Trfase_small"/>
</dbReference>
<evidence type="ECO:0000256" key="5">
    <source>
        <dbReference type="ARBA" id="ARBA00060995"/>
    </source>
</evidence>
<dbReference type="PANTHER" id="PTHR43797:SF2">
    <property type="entry name" value="HOMOCYSTEINE_CYSTEINE SYNTHASE"/>
    <property type="match status" value="1"/>
</dbReference>
<gene>
    <name evidence="9" type="ordered locus">Sph21_3381</name>
</gene>
<feature type="modified residue" description="N6-(pyridoxal phosphate)lysine" evidence="7">
    <location>
        <position position="239"/>
    </location>
</feature>
<evidence type="ECO:0000256" key="8">
    <source>
        <dbReference type="RuleBase" id="RU362118"/>
    </source>
</evidence>
<reference evidence="9" key="1">
    <citation type="submission" date="2011-03" db="EMBL/GenBank/DDBJ databases">
        <title>Complete sequence of Sphingobacterium sp. 21.</title>
        <authorList>
            <consortium name="US DOE Joint Genome Institute"/>
            <person name="Lucas S."/>
            <person name="Copeland A."/>
            <person name="Lapidus A."/>
            <person name="Cheng J.-F."/>
            <person name="Goodwin L."/>
            <person name="Pitluck S."/>
            <person name="Davenport K."/>
            <person name="Detter J.C."/>
            <person name="Han C."/>
            <person name="Tapia R."/>
            <person name="Land M."/>
            <person name="Hauser L."/>
            <person name="Kyrpides N."/>
            <person name="Ivanova N."/>
            <person name="Ovchinnikova G."/>
            <person name="Pagani I."/>
            <person name="Siebers A.K."/>
            <person name="Allgaier M."/>
            <person name="Thelen M.P."/>
            <person name="Hugenholtz P."/>
            <person name="Woyke T."/>
        </authorList>
    </citation>
    <scope>NUCLEOTIDE SEQUENCE</scope>
    <source>
        <strain evidence="9">21</strain>
    </source>
</reference>
<dbReference type="GO" id="GO:0003961">
    <property type="term" value="F:O-acetylhomoserine aminocarboxypropyltransferase activity"/>
    <property type="evidence" value="ECO:0007669"/>
    <property type="project" value="TreeGrafter"/>
</dbReference>
<dbReference type="SUPFAM" id="SSF53383">
    <property type="entry name" value="PLP-dependent transferases"/>
    <property type="match status" value="1"/>
</dbReference>
<comment type="similarity">
    <text evidence="5">Belongs to the trans-sulfuration enzymes family. MetZ subfamily.</text>
</comment>
<dbReference type="KEGG" id="shg:Sph21_3381"/>
<protein>
    <recommendedName>
        <fullName evidence="6">O-succinylhomoserine sulfhydrylase</fullName>
    </recommendedName>
</protein>
<dbReference type="EMBL" id="CP002584">
    <property type="protein sequence ID" value="ADZ79919.1"/>
    <property type="molecule type" value="Genomic_DNA"/>
</dbReference>
<dbReference type="CDD" id="cd00614">
    <property type="entry name" value="CGS_like"/>
    <property type="match status" value="1"/>
</dbReference>
<evidence type="ECO:0000256" key="4">
    <source>
        <dbReference type="ARBA" id="ARBA00022898"/>
    </source>
</evidence>
<evidence type="ECO:0000256" key="6">
    <source>
        <dbReference type="ARBA" id="ARBA00071157"/>
    </source>
</evidence>
<dbReference type="Pfam" id="PF01053">
    <property type="entry name" value="Cys_Met_Meta_PP"/>
    <property type="match status" value="1"/>
</dbReference>
<dbReference type="Gene3D" id="3.40.640.10">
    <property type="entry name" value="Type I PLP-dependent aspartate aminotransferase-like (Major domain)"/>
    <property type="match status" value="1"/>
</dbReference>
<dbReference type="InterPro" id="IPR015421">
    <property type="entry name" value="PyrdxlP-dep_Trfase_major"/>
</dbReference>
<dbReference type="InterPro" id="IPR006235">
    <property type="entry name" value="OAc-hSer/O-AcSer_sulfhydrylase"/>
</dbReference>
<dbReference type="PATRIC" id="fig|743722.3.peg.3615"/>
<dbReference type="GO" id="GO:0019346">
    <property type="term" value="P:transsulfuration"/>
    <property type="evidence" value="ECO:0007669"/>
    <property type="project" value="InterPro"/>
</dbReference>
<evidence type="ECO:0000256" key="7">
    <source>
        <dbReference type="PIRSR" id="PIRSR001434-2"/>
    </source>
</evidence>
<organism evidence="9">
    <name type="scientific">Sphingobacterium sp. (strain 21)</name>
    <dbReference type="NCBI Taxonomy" id="743722"/>
    <lineage>
        <taxon>Bacteria</taxon>
        <taxon>Pseudomonadati</taxon>
        <taxon>Bacteroidota</taxon>
        <taxon>Sphingobacteriia</taxon>
        <taxon>Sphingobacteriales</taxon>
        <taxon>Sphingobacteriaceae</taxon>
        <taxon>Sphingobacterium</taxon>
    </lineage>
</organism>
<accession>F4C720</accession>
<evidence type="ECO:0000313" key="9">
    <source>
        <dbReference type="EMBL" id="ADZ79919.1"/>
    </source>
</evidence>
<dbReference type="GO" id="GO:0030170">
    <property type="term" value="F:pyridoxal phosphate binding"/>
    <property type="evidence" value="ECO:0007669"/>
    <property type="project" value="InterPro"/>
</dbReference>
<dbReference type="GO" id="GO:0005737">
    <property type="term" value="C:cytoplasm"/>
    <property type="evidence" value="ECO:0007669"/>
    <property type="project" value="TreeGrafter"/>
</dbReference>
<dbReference type="FunFam" id="3.40.640.10:FF:000035">
    <property type="entry name" value="O-succinylhomoserine sulfhydrylase"/>
    <property type="match status" value="1"/>
</dbReference>
<dbReference type="GO" id="GO:0071269">
    <property type="term" value="P:L-homocysteine biosynthetic process"/>
    <property type="evidence" value="ECO:0007669"/>
    <property type="project" value="TreeGrafter"/>
</dbReference>
<dbReference type="FunFam" id="3.90.1150.10:FF:000033">
    <property type="entry name" value="Cystathionine gamma-synthase"/>
    <property type="match status" value="1"/>
</dbReference>
<dbReference type="GO" id="GO:0004124">
    <property type="term" value="F:cysteine synthase activity"/>
    <property type="evidence" value="ECO:0007669"/>
    <property type="project" value="TreeGrafter"/>
</dbReference>
<dbReference type="InterPro" id="IPR000277">
    <property type="entry name" value="Cys/Met-Metab_PyrdxlP-dep_enz"/>
</dbReference>
<dbReference type="Gene3D" id="3.90.1150.10">
    <property type="entry name" value="Aspartate Aminotransferase, domain 1"/>
    <property type="match status" value="1"/>
</dbReference>
<dbReference type="InterPro" id="IPR015424">
    <property type="entry name" value="PyrdxlP-dep_Trfase"/>
</dbReference>
<dbReference type="PANTHER" id="PTHR43797">
    <property type="entry name" value="HOMOCYSTEINE/CYSTEINE SYNTHASE"/>
    <property type="match status" value="1"/>
</dbReference>
<dbReference type="STRING" id="743722.Sph21_3381"/>
<evidence type="ECO:0000256" key="2">
    <source>
        <dbReference type="ARBA" id="ARBA00011881"/>
    </source>
</evidence>
<dbReference type="GO" id="GO:0006535">
    <property type="term" value="P:cysteine biosynthetic process from serine"/>
    <property type="evidence" value="ECO:0007669"/>
    <property type="project" value="TreeGrafter"/>
</dbReference>
<keyword evidence="3 9" id="KW-0808">Transferase</keyword>
<proteinExistence type="inferred from homology"/>
<evidence type="ECO:0000256" key="1">
    <source>
        <dbReference type="ARBA" id="ARBA00001933"/>
    </source>
</evidence>
<dbReference type="NCBIfam" id="TIGR01326">
    <property type="entry name" value="OAH_OAS_sulfhy"/>
    <property type="match status" value="1"/>
</dbReference>
<keyword evidence="4 7" id="KW-0663">Pyridoxal phosphate</keyword>